<dbReference type="RefSeq" id="WP_353980779.1">
    <property type="nucleotide sequence ID" value="NZ_CP159578.1"/>
</dbReference>
<evidence type="ECO:0000256" key="3">
    <source>
        <dbReference type="ARBA" id="ARBA00022741"/>
    </source>
</evidence>
<keyword evidence="5 7" id="KW-0694">RNA-binding</keyword>
<comment type="catalytic activity">
    <reaction evidence="7">
        <text>RNA(n) + ATP = RNA(n)-3'-adenine ribonucleotide + diphosphate</text>
        <dbReference type="Rhea" id="RHEA:11332"/>
        <dbReference type="Rhea" id="RHEA-COMP:14527"/>
        <dbReference type="Rhea" id="RHEA-COMP:17347"/>
        <dbReference type="ChEBI" id="CHEBI:30616"/>
        <dbReference type="ChEBI" id="CHEBI:33019"/>
        <dbReference type="ChEBI" id="CHEBI:140395"/>
        <dbReference type="ChEBI" id="CHEBI:173115"/>
        <dbReference type="EC" id="2.7.7.19"/>
    </reaction>
</comment>
<keyword evidence="13" id="KW-0548">Nucleotidyltransferase</keyword>
<keyword evidence="1 7" id="KW-0507">mRNA processing</keyword>
<feature type="active site" evidence="7">
    <location>
        <position position="89"/>
    </location>
</feature>
<dbReference type="InterPro" id="IPR043519">
    <property type="entry name" value="NT_sf"/>
</dbReference>
<accession>A0AB74UE44</accession>
<dbReference type="SUPFAM" id="SSF81301">
    <property type="entry name" value="Nucleotidyltransferase"/>
    <property type="match status" value="1"/>
</dbReference>
<feature type="domain" description="tRNA nucleotidyltransferase/poly(A) polymerase RNA and SrmB- binding" evidence="12">
    <location>
        <begin position="226"/>
        <end position="288"/>
    </location>
</feature>
<dbReference type="EMBL" id="CP159578">
    <property type="protein sequence ID" value="XCJ79874.1"/>
    <property type="molecule type" value="Genomic_DNA"/>
</dbReference>
<dbReference type="Gene3D" id="1.10.3090.10">
    <property type="entry name" value="cca-adding enzyme, domain 2"/>
    <property type="match status" value="1"/>
</dbReference>
<protein>
    <recommendedName>
        <fullName evidence="7">Poly(A) polymerase I</fullName>
        <shortName evidence="7">PAP I</shortName>
        <ecNumber evidence="7">2.7.7.19</ecNumber>
    </recommendedName>
</protein>
<dbReference type="AlphaFoldDB" id="A0AB74UE44"/>
<dbReference type="Gene3D" id="3.30.460.10">
    <property type="entry name" value="Beta Polymerase, domain 2"/>
    <property type="match status" value="1"/>
</dbReference>
<evidence type="ECO:0000259" key="10">
    <source>
        <dbReference type="Pfam" id="PF01743"/>
    </source>
</evidence>
<dbReference type="Pfam" id="PF12626">
    <property type="entry name" value="PolyA_pol_arg_C"/>
    <property type="match status" value="1"/>
</dbReference>
<dbReference type="SUPFAM" id="SSF81891">
    <property type="entry name" value="Poly A polymerase C-terminal region-like"/>
    <property type="match status" value="1"/>
</dbReference>
<feature type="region of interest" description="Disordered" evidence="9">
    <location>
        <begin position="435"/>
        <end position="477"/>
    </location>
</feature>
<evidence type="ECO:0000259" key="11">
    <source>
        <dbReference type="Pfam" id="PF12626"/>
    </source>
</evidence>
<keyword evidence="4 7" id="KW-0067">ATP-binding</keyword>
<dbReference type="EC" id="2.7.7.19" evidence="7"/>
<reference evidence="13" key="1">
    <citation type="submission" date="2024-06" db="EMBL/GenBank/DDBJ databases">
        <title>Complete genome of Salinicola endophyticus HNIBRBA4755.</title>
        <authorList>
            <person name="Shin S.Y."/>
            <person name="Kang H."/>
            <person name="Song J."/>
        </authorList>
    </citation>
    <scope>NUCLEOTIDE SEQUENCE</scope>
    <source>
        <strain evidence="13">HNIBRBA4755</strain>
    </source>
</reference>
<feature type="domain" description="Polymerase A arginine-rich C-terminal" evidence="11">
    <location>
        <begin position="342"/>
        <end position="463"/>
    </location>
</feature>
<evidence type="ECO:0000259" key="12">
    <source>
        <dbReference type="Pfam" id="PF12627"/>
    </source>
</evidence>
<proteinExistence type="inferred from homology"/>
<evidence type="ECO:0000256" key="2">
    <source>
        <dbReference type="ARBA" id="ARBA00022679"/>
    </source>
</evidence>
<dbReference type="PANTHER" id="PTHR43051">
    <property type="entry name" value="POLYNUCLEOTIDE ADENYLYLTRANSFERASE FAMILY PROTEIN"/>
    <property type="match status" value="1"/>
</dbReference>
<keyword evidence="3 7" id="KW-0547">Nucleotide-binding</keyword>
<dbReference type="Pfam" id="PF12627">
    <property type="entry name" value="PolyA_pol_RNAbd"/>
    <property type="match status" value="1"/>
</dbReference>
<dbReference type="InterPro" id="IPR052191">
    <property type="entry name" value="tRNA_ntf/polyA_polymerase_I"/>
</dbReference>
<evidence type="ECO:0000256" key="8">
    <source>
        <dbReference type="RuleBase" id="RU003953"/>
    </source>
</evidence>
<dbReference type="GO" id="GO:0043633">
    <property type="term" value="P:polyadenylation-dependent RNA catabolic process"/>
    <property type="evidence" value="ECO:0007669"/>
    <property type="project" value="InterPro"/>
</dbReference>
<dbReference type="InterPro" id="IPR025866">
    <property type="entry name" value="PolyA_pol_arg_C_dom"/>
</dbReference>
<evidence type="ECO:0000256" key="7">
    <source>
        <dbReference type="HAMAP-Rule" id="MF_00957"/>
    </source>
</evidence>
<gene>
    <name evidence="7 13" type="primary">pcnB</name>
    <name evidence="13" type="ORF">ABV408_01470</name>
</gene>
<feature type="domain" description="Poly A polymerase head" evidence="10">
    <location>
        <begin position="69"/>
        <end position="199"/>
    </location>
</feature>
<dbReference type="InterPro" id="IPR002646">
    <property type="entry name" value="PolA_pol_head_dom"/>
</dbReference>
<dbReference type="HAMAP" id="MF_00957">
    <property type="entry name" value="PolyA_pol"/>
    <property type="match status" value="1"/>
</dbReference>
<evidence type="ECO:0000256" key="1">
    <source>
        <dbReference type="ARBA" id="ARBA00022664"/>
    </source>
</evidence>
<evidence type="ECO:0000313" key="13">
    <source>
        <dbReference type="EMBL" id="XCJ79874.1"/>
    </source>
</evidence>
<feature type="active site" evidence="7">
    <location>
        <position position="168"/>
    </location>
</feature>
<dbReference type="Pfam" id="PF01743">
    <property type="entry name" value="PolyA_pol"/>
    <property type="match status" value="1"/>
</dbReference>
<dbReference type="FunFam" id="3.30.460.10:FF:000035">
    <property type="entry name" value="Poly(A) polymerase I"/>
    <property type="match status" value="1"/>
</dbReference>
<dbReference type="InterPro" id="IPR032828">
    <property type="entry name" value="PolyA_RNA-bd"/>
</dbReference>
<dbReference type="CDD" id="cd05398">
    <property type="entry name" value="NT_ClassII-CCAase"/>
    <property type="match status" value="1"/>
</dbReference>
<dbReference type="GO" id="GO:0003723">
    <property type="term" value="F:RNA binding"/>
    <property type="evidence" value="ECO:0007669"/>
    <property type="project" value="UniProtKB-UniRule"/>
</dbReference>
<feature type="compositionally biased region" description="Basic residues" evidence="9">
    <location>
        <begin position="454"/>
        <end position="467"/>
    </location>
</feature>
<evidence type="ECO:0000256" key="4">
    <source>
        <dbReference type="ARBA" id="ARBA00022840"/>
    </source>
</evidence>
<dbReference type="GO" id="GO:0006397">
    <property type="term" value="P:mRNA processing"/>
    <property type="evidence" value="ECO:0007669"/>
    <property type="project" value="UniProtKB-KW"/>
</dbReference>
<evidence type="ECO:0000256" key="6">
    <source>
        <dbReference type="ARBA" id="ARBA00023163"/>
    </source>
</evidence>
<organism evidence="13">
    <name type="scientific">Salinicola endophyticus</name>
    <dbReference type="NCBI Taxonomy" id="1949083"/>
    <lineage>
        <taxon>Bacteria</taxon>
        <taxon>Pseudomonadati</taxon>
        <taxon>Pseudomonadota</taxon>
        <taxon>Gammaproteobacteria</taxon>
        <taxon>Oceanospirillales</taxon>
        <taxon>Halomonadaceae</taxon>
        <taxon>Salinicola</taxon>
    </lineage>
</organism>
<keyword evidence="6 7" id="KW-0804">Transcription</keyword>
<dbReference type="GO" id="GO:1990817">
    <property type="term" value="F:poly(A) RNA polymerase activity"/>
    <property type="evidence" value="ECO:0007669"/>
    <property type="project" value="UniProtKB-UniRule"/>
</dbReference>
<sequence length="477" mass="54411">MFKGFSRFLQRPGERLKSLFGPESARADAAEPVLQQIVLPRDEHSVSRKNLSESALKVLYRLNGAGYDAYLVGGCIRDSLLGRQPKDFDVATSATPDEVRQLFRNSRIIGRRFRIVHVRFGREIIEVTTFRGSHGDGDDGNVSQQSDEGLLLRDNVWGSVEEDAIRRDFTVNALYYSVSDFSIYDWTGGIADLERRLLRLIGDPETRYREDPVRMLRAARFAAKLDFAIEAGTEAPIRELAPLLLQIPPARLFEEVLKLFLSGHAVQSFRCLRELGLYAMLFPESDEALAELPWAEALVEQALANTDARLAEDRPVTPAFLFAALLWPCVVQRTAQLAHEQELPDVPAQQAAAQQVISRQLKHTSIPKRFSIPMREIWDLQQHLPRRRGRKVFQTLEHPRFRAAYDFLLLREQAGELAPELGEWWTEFQHADESRQHELMKQVDGGHPASTNGKPKRRRPRKRRRPSNRAAPPTLDE</sequence>
<dbReference type="InterPro" id="IPR010206">
    <property type="entry name" value="PolA_pol_I"/>
</dbReference>
<comment type="similarity">
    <text evidence="7 8">Belongs to the tRNA nucleotidyltransferase/poly(A) polymerase family.</text>
</comment>
<dbReference type="GO" id="GO:0005524">
    <property type="term" value="F:ATP binding"/>
    <property type="evidence" value="ECO:0007669"/>
    <property type="project" value="UniProtKB-UniRule"/>
</dbReference>
<keyword evidence="2 7" id="KW-0808">Transferase</keyword>
<comment type="function">
    <text evidence="7">Adds poly(A) tail to the 3' end of many RNAs, which usually targets these RNAs for decay. Plays a significant role in the global control of gene expression, through influencing the rate of transcript degradation, and in the general RNA quality control.</text>
</comment>
<name>A0AB74UE44_9GAMM</name>
<feature type="active site" evidence="7">
    <location>
        <position position="87"/>
    </location>
</feature>
<evidence type="ECO:0000256" key="9">
    <source>
        <dbReference type="SAM" id="MobiDB-lite"/>
    </source>
</evidence>
<dbReference type="PANTHER" id="PTHR43051:SF1">
    <property type="entry name" value="POLYNUCLEOTIDE ADENYLYLTRANSFERASE FAMILY PROTEIN"/>
    <property type="match status" value="1"/>
</dbReference>
<evidence type="ECO:0000256" key="5">
    <source>
        <dbReference type="ARBA" id="ARBA00022884"/>
    </source>
</evidence>
<dbReference type="NCBIfam" id="TIGR01942">
    <property type="entry name" value="pcnB"/>
    <property type="match status" value="1"/>
</dbReference>